<protein>
    <recommendedName>
        <fullName evidence="3">CCHC-type domain-containing protein</fullName>
    </recommendedName>
</protein>
<evidence type="ECO:0000313" key="2">
    <source>
        <dbReference type="Proteomes" id="UP000078541"/>
    </source>
</evidence>
<gene>
    <name evidence="1" type="ORF">ALC56_01238</name>
</gene>
<accession>A0A151K0T6</accession>
<dbReference type="EMBL" id="KQ981236">
    <property type="protein sequence ID" value="KYN44324.1"/>
    <property type="molecule type" value="Genomic_DNA"/>
</dbReference>
<sequence>MCFSCLRFGHISSGCKSVACCTKCDQNRHSKLEYPRHQLDYFLKTNFVGSSLFDLIDSCLNPDSVYTFLPHPTKVPSISNLVFSSPKLFSICNVARICTLRIYDKNSYIECELIVYAVDNIVYNVLHEK</sequence>
<reference evidence="1 2" key="1">
    <citation type="submission" date="2016-03" db="EMBL/GenBank/DDBJ databases">
        <title>Trachymyrmex septentrionalis WGS genome.</title>
        <authorList>
            <person name="Nygaard S."/>
            <person name="Hu H."/>
            <person name="Boomsma J."/>
            <person name="Zhang G."/>
        </authorList>
    </citation>
    <scope>NUCLEOTIDE SEQUENCE [LARGE SCALE GENOMIC DNA]</scope>
    <source>
        <strain evidence="1">Tsep2-gDNA-1</strain>
        <tissue evidence="1">Whole body</tissue>
    </source>
</reference>
<name>A0A151K0T6_9HYME</name>
<proteinExistence type="predicted"/>
<dbReference type="AlphaFoldDB" id="A0A151K0T6"/>
<dbReference type="Proteomes" id="UP000078541">
    <property type="component" value="Unassembled WGS sequence"/>
</dbReference>
<evidence type="ECO:0008006" key="3">
    <source>
        <dbReference type="Google" id="ProtNLM"/>
    </source>
</evidence>
<evidence type="ECO:0000313" key="1">
    <source>
        <dbReference type="EMBL" id="KYN44324.1"/>
    </source>
</evidence>
<organism evidence="1 2">
    <name type="scientific">Trachymyrmex septentrionalis</name>
    <dbReference type="NCBI Taxonomy" id="34720"/>
    <lineage>
        <taxon>Eukaryota</taxon>
        <taxon>Metazoa</taxon>
        <taxon>Ecdysozoa</taxon>
        <taxon>Arthropoda</taxon>
        <taxon>Hexapoda</taxon>
        <taxon>Insecta</taxon>
        <taxon>Pterygota</taxon>
        <taxon>Neoptera</taxon>
        <taxon>Endopterygota</taxon>
        <taxon>Hymenoptera</taxon>
        <taxon>Apocrita</taxon>
        <taxon>Aculeata</taxon>
        <taxon>Formicoidea</taxon>
        <taxon>Formicidae</taxon>
        <taxon>Myrmicinae</taxon>
        <taxon>Trachymyrmex</taxon>
    </lineage>
</organism>
<keyword evidence="2" id="KW-1185">Reference proteome</keyword>